<organism evidence="2 3">
    <name type="scientific">Lentinula lateritia</name>
    <dbReference type="NCBI Taxonomy" id="40482"/>
    <lineage>
        <taxon>Eukaryota</taxon>
        <taxon>Fungi</taxon>
        <taxon>Dikarya</taxon>
        <taxon>Basidiomycota</taxon>
        <taxon>Agaricomycotina</taxon>
        <taxon>Agaricomycetes</taxon>
        <taxon>Agaricomycetidae</taxon>
        <taxon>Agaricales</taxon>
        <taxon>Marasmiineae</taxon>
        <taxon>Omphalotaceae</taxon>
        <taxon>Lentinula</taxon>
    </lineage>
</organism>
<evidence type="ECO:0000256" key="1">
    <source>
        <dbReference type="SAM" id="MobiDB-lite"/>
    </source>
</evidence>
<name>A0ABQ8VZP6_9AGAR</name>
<dbReference type="Proteomes" id="UP001150217">
    <property type="component" value="Unassembled WGS sequence"/>
</dbReference>
<protein>
    <submittedName>
        <fullName evidence="2">Uncharacterized protein</fullName>
    </submittedName>
</protein>
<comment type="caution">
    <text evidence="2">The sequence shown here is derived from an EMBL/GenBank/DDBJ whole genome shotgun (WGS) entry which is preliminary data.</text>
</comment>
<accession>A0ABQ8VZP6</accession>
<reference evidence="2" key="1">
    <citation type="submission" date="2022-08" db="EMBL/GenBank/DDBJ databases">
        <title>A Global Phylogenomic Analysis of the Shiitake Genus Lentinula.</title>
        <authorList>
            <consortium name="DOE Joint Genome Institute"/>
            <person name="Sierra-Patev S."/>
            <person name="Min B."/>
            <person name="Naranjo-Ortiz M."/>
            <person name="Looney B."/>
            <person name="Konkel Z."/>
            <person name="Slot J.C."/>
            <person name="Sakamoto Y."/>
            <person name="Steenwyk J.L."/>
            <person name="Rokas A."/>
            <person name="Carro J."/>
            <person name="Camarero S."/>
            <person name="Ferreira P."/>
            <person name="Molpeceres G."/>
            <person name="Ruiz-Duenas F.J."/>
            <person name="Serrano A."/>
            <person name="Henrissat B."/>
            <person name="Drula E."/>
            <person name="Hughes K.W."/>
            <person name="Mata J.L."/>
            <person name="Ishikawa N.K."/>
            <person name="Vargas-Isla R."/>
            <person name="Ushijima S."/>
            <person name="Smith C.A."/>
            <person name="Ahrendt S."/>
            <person name="Andreopoulos W."/>
            <person name="He G."/>
            <person name="Labutti K."/>
            <person name="Lipzen A."/>
            <person name="Ng V."/>
            <person name="Riley R."/>
            <person name="Sandor L."/>
            <person name="Barry K."/>
            <person name="Martinez A.T."/>
            <person name="Xiao Y."/>
            <person name="Gibbons J.G."/>
            <person name="Terashima K."/>
            <person name="Grigoriev I.V."/>
            <person name="Hibbett D.S."/>
        </authorList>
    </citation>
    <scope>NUCLEOTIDE SEQUENCE</scope>
    <source>
        <strain evidence="2">RHP3577 ss4</strain>
    </source>
</reference>
<feature type="compositionally biased region" description="Basic and acidic residues" evidence="1">
    <location>
        <begin position="460"/>
        <end position="482"/>
    </location>
</feature>
<keyword evidence="3" id="KW-1185">Reference proteome</keyword>
<sequence length="570" mass="63538">MDASNDLPSDIELLEKFLAHTSLPGEYKYTHSGSKSTRTPSFYDEHLPNVLRPQEMHFGIPSDTTSGLEAQLKEHLLSRKKLVQLLRTDPDGILRSLEIGWNYGLRRLSGHALATQEDIVVQAQHTVLGVVCDIVTLALYDWTPEQIQRLGDWELLEAGCSPEKETKADILIGMRSKQNIKDRQPPECADIWDVVKDLDPSFMRYICSEECKNLFLGQPMAYLTLLLLLQLVQDSSTKVATLWPSGCPECEKYGVSHSAFFNRNTLVNIPVDADEDFQILHVNDDQLRDEILHILDIIDLDNGANILDDNHSATTRPSLAGSTHGGKWYELVHDDMKMLWNTNFKSQTRTVHLNDIMAWVLPCWAQMVRHNLTLGFISSHNTSFGIQRGREGGMVTISPLDQAREPGYIVRLSQMVLKAYQDAAERAECHHSDGVPNWKDPYLEDEFSAMRGSPNPSDTVHPEEGSGKTCDNSRDLSPKSDDPILLTNETKFGNNDTEDEGNSEKSKGKQKKNPKRKGDDNSGFNYNHRRDGGSGGAGAGGNGASSSSGYEKSYGGSTQLSSGKRSECWD</sequence>
<feature type="compositionally biased region" description="Gly residues" evidence="1">
    <location>
        <begin position="533"/>
        <end position="543"/>
    </location>
</feature>
<feature type="region of interest" description="Disordered" evidence="1">
    <location>
        <begin position="447"/>
        <end position="570"/>
    </location>
</feature>
<dbReference type="EMBL" id="JANVFT010000001">
    <property type="protein sequence ID" value="KAJ4501785.1"/>
    <property type="molecule type" value="Genomic_DNA"/>
</dbReference>
<gene>
    <name evidence="2" type="ORF">C8R41DRAFT_913069</name>
</gene>
<evidence type="ECO:0000313" key="2">
    <source>
        <dbReference type="EMBL" id="KAJ4501785.1"/>
    </source>
</evidence>
<feature type="compositionally biased region" description="Low complexity" evidence="1">
    <location>
        <begin position="544"/>
        <end position="557"/>
    </location>
</feature>
<proteinExistence type="predicted"/>
<evidence type="ECO:0000313" key="3">
    <source>
        <dbReference type="Proteomes" id="UP001150217"/>
    </source>
</evidence>